<accession>A0A176W7B6</accession>
<sequence length="126" mass="13122">MCVSAHRPLFFSITCPFSASSLAEIPALTSFPPLPRGPLPALPQVLVPLLPPPSPSVEEVVAGGPSRSEKLVLALFCFVGSGTGRDRLVKSGRNCGLLAFSMICSVYMTGPVDDTVEAIGVRLAVA</sequence>
<dbReference type="Proteomes" id="UP000077202">
    <property type="component" value="Unassembled WGS sequence"/>
</dbReference>
<organism evidence="1 2">
    <name type="scientific">Marchantia polymorpha subsp. ruderalis</name>
    <dbReference type="NCBI Taxonomy" id="1480154"/>
    <lineage>
        <taxon>Eukaryota</taxon>
        <taxon>Viridiplantae</taxon>
        <taxon>Streptophyta</taxon>
        <taxon>Embryophyta</taxon>
        <taxon>Marchantiophyta</taxon>
        <taxon>Marchantiopsida</taxon>
        <taxon>Marchantiidae</taxon>
        <taxon>Marchantiales</taxon>
        <taxon>Marchantiaceae</taxon>
        <taxon>Marchantia</taxon>
    </lineage>
</organism>
<dbReference type="EMBL" id="LVLJ01001637">
    <property type="protein sequence ID" value="OAE28869.1"/>
    <property type="molecule type" value="Genomic_DNA"/>
</dbReference>
<keyword evidence="2" id="KW-1185">Reference proteome</keyword>
<gene>
    <name evidence="1" type="ORF">AXG93_2255s1010</name>
</gene>
<proteinExistence type="predicted"/>
<protein>
    <submittedName>
        <fullName evidence="1">Uncharacterized protein</fullName>
    </submittedName>
</protein>
<evidence type="ECO:0000313" key="1">
    <source>
        <dbReference type="EMBL" id="OAE28869.1"/>
    </source>
</evidence>
<dbReference type="AlphaFoldDB" id="A0A176W7B6"/>
<comment type="caution">
    <text evidence="1">The sequence shown here is derived from an EMBL/GenBank/DDBJ whole genome shotgun (WGS) entry which is preliminary data.</text>
</comment>
<name>A0A176W7B6_MARPO</name>
<evidence type="ECO:0000313" key="2">
    <source>
        <dbReference type="Proteomes" id="UP000077202"/>
    </source>
</evidence>
<reference evidence="1" key="1">
    <citation type="submission" date="2016-03" db="EMBL/GenBank/DDBJ databases">
        <title>Mechanisms controlling the formation of the plant cell surface in tip-growing cells are functionally conserved among land plants.</title>
        <authorList>
            <person name="Honkanen S."/>
            <person name="Jones V.A."/>
            <person name="Morieri G."/>
            <person name="Champion C."/>
            <person name="Hetherington A.J."/>
            <person name="Kelly S."/>
            <person name="Saint-Marcoux D."/>
            <person name="Proust H."/>
            <person name="Prescott H."/>
            <person name="Dolan L."/>
        </authorList>
    </citation>
    <scope>NUCLEOTIDE SEQUENCE [LARGE SCALE GENOMIC DNA]</scope>
    <source>
        <tissue evidence="1">Whole gametophyte</tissue>
    </source>
</reference>